<keyword evidence="2" id="KW-1185">Reference proteome</keyword>
<evidence type="ECO:0000313" key="2">
    <source>
        <dbReference type="Proteomes" id="UP000494206"/>
    </source>
</evidence>
<sequence>MSTSNDNFTKSEADYLENVVKILKWTEEWTAQLRDQLEAGQQPNMTVTELLASFFGTDRNGNPYPLTNFTACMTPPNTLK</sequence>
<evidence type="ECO:0000313" key="1">
    <source>
        <dbReference type="EMBL" id="CAB3401805.1"/>
    </source>
</evidence>
<protein>
    <submittedName>
        <fullName evidence="1">Uncharacterized protein</fullName>
    </submittedName>
</protein>
<organism evidence="1 2">
    <name type="scientific">Caenorhabditis bovis</name>
    <dbReference type="NCBI Taxonomy" id="2654633"/>
    <lineage>
        <taxon>Eukaryota</taxon>
        <taxon>Metazoa</taxon>
        <taxon>Ecdysozoa</taxon>
        <taxon>Nematoda</taxon>
        <taxon>Chromadorea</taxon>
        <taxon>Rhabditida</taxon>
        <taxon>Rhabditina</taxon>
        <taxon>Rhabditomorpha</taxon>
        <taxon>Rhabditoidea</taxon>
        <taxon>Rhabditidae</taxon>
        <taxon>Peloderinae</taxon>
        <taxon>Caenorhabditis</taxon>
    </lineage>
</organism>
<name>A0A8S1EIP9_9PELO</name>
<gene>
    <name evidence="1" type="ORF">CBOVIS_LOCUS4499</name>
</gene>
<reference evidence="1 2" key="1">
    <citation type="submission" date="2020-04" db="EMBL/GenBank/DDBJ databases">
        <authorList>
            <person name="Laetsch R D."/>
            <person name="Stevens L."/>
            <person name="Kumar S."/>
            <person name="Blaxter L. M."/>
        </authorList>
    </citation>
    <scope>NUCLEOTIDE SEQUENCE [LARGE SCALE GENOMIC DNA]</scope>
</reference>
<accession>A0A8S1EIP9</accession>
<dbReference type="OrthoDB" id="10549816at2759"/>
<dbReference type="Proteomes" id="UP000494206">
    <property type="component" value="Unassembled WGS sequence"/>
</dbReference>
<comment type="caution">
    <text evidence="1">The sequence shown here is derived from an EMBL/GenBank/DDBJ whole genome shotgun (WGS) entry which is preliminary data.</text>
</comment>
<dbReference type="AlphaFoldDB" id="A0A8S1EIP9"/>
<dbReference type="EMBL" id="CADEPM010000003">
    <property type="protein sequence ID" value="CAB3401805.1"/>
    <property type="molecule type" value="Genomic_DNA"/>
</dbReference>
<proteinExistence type="predicted"/>